<accession>A0A913YHL8</accession>
<evidence type="ECO:0000313" key="3">
    <source>
        <dbReference type="EnsemblMetazoa" id="XP_028513901.1"/>
    </source>
</evidence>
<protein>
    <recommendedName>
        <fullName evidence="2">WSC domain-containing protein</fullName>
    </recommendedName>
</protein>
<feature type="chain" id="PRO_5037656503" description="WSC domain-containing protein" evidence="1">
    <location>
        <begin position="23"/>
        <end position="180"/>
    </location>
</feature>
<dbReference type="GeneID" id="114574733"/>
<reference evidence="3" key="1">
    <citation type="submission" date="2022-11" db="UniProtKB">
        <authorList>
            <consortium name="EnsemblMetazoa"/>
        </authorList>
    </citation>
    <scope>IDENTIFICATION</scope>
</reference>
<dbReference type="OrthoDB" id="2019572at2759"/>
<dbReference type="InterPro" id="IPR002889">
    <property type="entry name" value="WSC_carb-bd"/>
</dbReference>
<keyword evidence="4" id="KW-1185">Reference proteome</keyword>
<dbReference type="PROSITE" id="PS51212">
    <property type="entry name" value="WSC"/>
    <property type="match status" value="1"/>
</dbReference>
<sequence length="180" mass="19640">MAIKIWTILLFAPLVGLCLGKAARHLTLTKPVMEALKQVHLAATHTINKRSAVSDREVPPPTPSYFGCFLGSNLQLLNNTILDDNTNAACEKHCYSMKRMFSATHGDVCGCLKAVPKMEISGPVHEEVKKRVPDSVHECQTPCPGHSTDKCSEKQFCCGGHGSYTVYKVGGMRFHTVAAL</sequence>
<dbReference type="AlphaFoldDB" id="A0A913YHL8"/>
<evidence type="ECO:0000313" key="4">
    <source>
        <dbReference type="Proteomes" id="UP000887567"/>
    </source>
</evidence>
<dbReference type="KEGG" id="epa:114574733"/>
<dbReference type="EnsemblMetazoa" id="XM_028658100.1">
    <property type="protein sequence ID" value="XP_028513901.1"/>
    <property type="gene ID" value="LOC114574733"/>
</dbReference>
<feature type="domain" description="WSC" evidence="2">
    <location>
        <begin position="62"/>
        <end position="170"/>
    </location>
</feature>
<dbReference type="Proteomes" id="UP000887567">
    <property type="component" value="Unplaced"/>
</dbReference>
<proteinExistence type="predicted"/>
<feature type="signal peptide" evidence="1">
    <location>
        <begin position="1"/>
        <end position="22"/>
    </location>
</feature>
<evidence type="ECO:0000256" key="1">
    <source>
        <dbReference type="SAM" id="SignalP"/>
    </source>
</evidence>
<dbReference type="RefSeq" id="XP_028513901.1">
    <property type="nucleotide sequence ID" value="XM_028658100.1"/>
</dbReference>
<name>A0A913YHL8_EXADI</name>
<keyword evidence="1" id="KW-0732">Signal</keyword>
<organism evidence="3 4">
    <name type="scientific">Exaiptasia diaphana</name>
    <name type="common">Tropical sea anemone</name>
    <name type="synonym">Aiptasia pulchella</name>
    <dbReference type="NCBI Taxonomy" id="2652724"/>
    <lineage>
        <taxon>Eukaryota</taxon>
        <taxon>Metazoa</taxon>
        <taxon>Cnidaria</taxon>
        <taxon>Anthozoa</taxon>
        <taxon>Hexacorallia</taxon>
        <taxon>Actiniaria</taxon>
        <taxon>Aiptasiidae</taxon>
        <taxon>Exaiptasia</taxon>
    </lineage>
</organism>
<evidence type="ECO:0000259" key="2">
    <source>
        <dbReference type="PROSITE" id="PS51212"/>
    </source>
</evidence>